<dbReference type="PANTHER" id="PTHR30371:SF0">
    <property type="entry name" value="SEC-INDEPENDENT PROTEIN TRANSLOCASE PROTEIN TATC, CHLOROPLASTIC-RELATED"/>
    <property type="match status" value="1"/>
</dbReference>
<evidence type="ECO:0000256" key="5">
    <source>
        <dbReference type="HAMAP-Rule" id="MF_00902"/>
    </source>
</evidence>
<comment type="similarity">
    <text evidence="5">Belongs to the TatC family.</text>
</comment>
<dbReference type="AlphaFoldDB" id="A0A518BUV4"/>
<dbReference type="EMBL" id="CP036280">
    <property type="protein sequence ID" value="QDU70762.1"/>
    <property type="molecule type" value="Genomic_DNA"/>
</dbReference>
<keyword evidence="2 5" id="KW-0812">Transmembrane</keyword>
<dbReference type="RefSeq" id="WP_145444912.1">
    <property type="nucleotide sequence ID" value="NZ_CP036280.1"/>
</dbReference>
<comment type="function">
    <text evidence="5">Part of the twin-arginine translocation (Tat) system that transports large folded proteins containing a characteristic twin-arginine motif in their signal peptide across membranes.</text>
</comment>
<keyword evidence="5" id="KW-0813">Transport</keyword>
<dbReference type="GO" id="GO:0033281">
    <property type="term" value="C:TAT protein transport complex"/>
    <property type="evidence" value="ECO:0007669"/>
    <property type="project" value="UniProtKB-UniRule"/>
</dbReference>
<keyword evidence="5" id="KW-1003">Cell membrane</keyword>
<feature type="transmembrane region" description="Helical" evidence="5">
    <location>
        <begin position="82"/>
        <end position="101"/>
    </location>
</feature>
<accession>A0A518BUV4</accession>
<dbReference type="HAMAP" id="MF_00902">
    <property type="entry name" value="TatC"/>
    <property type="match status" value="1"/>
</dbReference>
<proteinExistence type="inferred from homology"/>
<keyword evidence="5" id="KW-0653">Protein transport</keyword>
<reference evidence="6 7" key="1">
    <citation type="submission" date="2019-02" db="EMBL/GenBank/DDBJ databases">
        <title>Deep-cultivation of Planctomycetes and their phenomic and genomic characterization uncovers novel biology.</title>
        <authorList>
            <person name="Wiegand S."/>
            <person name="Jogler M."/>
            <person name="Boedeker C."/>
            <person name="Pinto D."/>
            <person name="Vollmers J."/>
            <person name="Rivas-Marin E."/>
            <person name="Kohn T."/>
            <person name="Peeters S.H."/>
            <person name="Heuer A."/>
            <person name="Rast P."/>
            <person name="Oberbeckmann S."/>
            <person name="Bunk B."/>
            <person name="Jeske O."/>
            <person name="Meyerdierks A."/>
            <person name="Storesund J.E."/>
            <person name="Kallscheuer N."/>
            <person name="Luecker S."/>
            <person name="Lage O.M."/>
            <person name="Pohl T."/>
            <person name="Merkel B.J."/>
            <person name="Hornburger P."/>
            <person name="Mueller R.-W."/>
            <person name="Bruemmer F."/>
            <person name="Labrenz M."/>
            <person name="Spormann A.M."/>
            <person name="Op den Camp H."/>
            <person name="Overmann J."/>
            <person name="Amann R."/>
            <person name="Jetten M.S.M."/>
            <person name="Mascher T."/>
            <person name="Medema M.H."/>
            <person name="Devos D.P."/>
            <person name="Kaster A.-K."/>
            <person name="Ovreas L."/>
            <person name="Rohde M."/>
            <person name="Galperin M.Y."/>
            <person name="Jogler C."/>
        </authorList>
    </citation>
    <scope>NUCLEOTIDE SEQUENCE [LARGE SCALE GENOMIC DNA]</scope>
    <source>
        <strain evidence="6 7">Pan265</strain>
    </source>
</reference>
<dbReference type="InterPro" id="IPR002033">
    <property type="entry name" value="TatC"/>
</dbReference>
<evidence type="ECO:0000313" key="6">
    <source>
        <dbReference type="EMBL" id="QDU70762.1"/>
    </source>
</evidence>
<evidence type="ECO:0000256" key="3">
    <source>
        <dbReference type="ARBA" id="ARBA00022989"/>
    </source>
</evidence>
<evidence type="ECO:0000256" key="1">
    <source>
        <dbReference type="ARBA" id="ARBA00004141"/>
    </source>
</evidence>
<gene>
    <name evidence="5 6" type="primary">tatC</name>
    <name evidence="6" type="ORF">Pan265_05970</name>
</gene>
<feature type="transmembrane region" description="Helical" evidence="5">
    <location>
        <begin position="122"/>
        <end position="155"/>
    </location>
</feature>
<keyword evidence="3 5" id="KW-1133">Transmembrane helix</keyword>
<dbReference type="PRINTS" id="PR01840">
    <property type="entry name" value="TATCFAMILY"/>
</dbReference>
<dbReference type="KEGG" id="mcad:Pan265_05970"/>
<dbReference type="Proteomes" id="UP000320386">
    <property type="component" value="Chromosome"/>
</dbReference>
<keyword evidence="4 5" id="KW-0472">Membrane</keyword>
<dbReference type="GO" id="GO:0009977">
    <property type="term" value="F:proton motive force dependent protein transmembrane transporter activity"/>
    <property type="evidence" value="ECO:0007669"/>
    <property type="project" value="TreeGrafter"/>
</dbReference>
<feature type="transmembrane region" description="Helical" evidence="5">
    <location>
        <begin position="282"/>
        <end position="299"/>
    </location>
</feature>
<feature type="transmembrane region" description="Helical" evidence="5">
    <location>
        <begin position="28"/>
        <end position="54"/>
    </location>
</feature>
<comment type="subunit">
    <text evidence="5">Forms a complex with TatA.</text>
</comment>
<keyword evidence="5" id="KW-0811">Translocation</keyword>
<feature type="transmembrane region" description="Helical" evidence="5">
    <location>
        <begin position="305"/>
        <end position="327"/>
    </location>
</feature>
<dbReference type="PANTHER" id="PTHR30371">
    <property type="entry name" value="SEC-INDEPENDENT PROTEIN TRANSLOCASE PROTEIN TATC"/>
    <property type="match status" value="1"/>
</dbReference>
<dbReference type="Pfam" id="PF00902">
    <property type="entry name" value="TatC"/>
    <property type="match status" value="2"/>
</dbReference>
<sequence length="336" mass="37135">MPLDQPDEHQAFGEMSIGDHLEELRKRILYALIGTGVAAILTFAFGFQLIAWIARPLLQAQEALGYPPAVYAFDPTVGFTSVYLRVSLIAAAILASPWILYQLWRFIAVGLYAHEKRVVHILAPFSAVMTLLGVAFTYYILLPICLVFFIGWAGYYPEVEPGDRGLMLSLIYGRPAIETPVESEPDTSALQLPVLQNDPETLSEGMVWLDARLGALRAVIDGEVHTLMARQPRMLQPMPELGQFIGFAAFMGLGIVAAFQLPVIMLVVGWSGLIDPAWVRGFRRHALLAVLATSAILTPSDLLSMVVLALPLYTLFEFGLLLMAWVYRDPSFPEDA</sequence>
<comment type="subcellular location">
    <subcellularLocation>
        <location evidence="5">Cell membrane</location>
        <topology evidence="5">Multi-pass membrane protein</topology>
    </subcellularLocation>
    <subcellularLocation>
        <location evidence="1">Membrane</location>
        <topology evidence="1">Multi-pass membrane protein</topology>
    </subcellularLocation>
</comment>
<dbReference type="GO" id="GO:0043953">
    <property type="term" value="P:protein transport by the Tat complex"/>
    <property type="evidence" value="ECO:0007669"/>
    <property type="project" value="UniProtKB-UniRule"/>
</dbReference>
<organism evidence="6 7">
    <name type="scientific">Mucisphaera calidilacus</name>
    <dbReference type="NCBI Taxonomy" id="2527982"/>
    <lineage>
        <taxon>Bacteria</taxon>
        <taxon>Pseudomonadati</taxon>
        <taxon>Planctomycetota</taxon>
        <taxon>Phycisphaerae</taxon>
        <taxon>Phycisphaerales</taxon>
        <taxon>Phycisphaeraceae</taxon>
        <taxon>Mucisphaera</taxon>
    </lineage>
</organism>
<dbReference type="OrthoDB" id="9777044at2"/>
<name>A0A518BUV4_9BACT</name>
<feature type="transmembrane region" description="Helical" evidence="5">
    <location>
        <begin position="244"/>
        <end position="270"/>
    </location>
</feature>
<evidence type="ECO:0000313" key="7">
    <source>
        <dbReference type="Proteomes" id="UP000320386"/>
    </source>
</evidence>
<evidence type="ECO:0000256" key="4">
    <source>
        <dbReference type="ARBA" id="ARBA00023136"/>
    </source>
</evidence>
<keyword evidence="7" id="KW-1185">Reference proteome</keyword>
<dbReference type="GO" id="GO:0065002">
    <property type="term" value="P:intracellular protein transmembrane transport"/>
    <property type="evidence" value="ECO:0007669"/>
    <property type="project" value="TreeGrafter"/>
</dbReference>
<evidence type="ECO:0000256" key="2">
    <source>
        <dbReference type="ARBA" id="ARBA00022692"/>
    </source>
</evidence>
<protein>
    <recommendedName>
        <fullName evidence="5">Sec-independent protein translocase protein TatC</fullName>
    </recommendedName>
</protein>